<feature type="chain" id="PRO_5008139768" evidence="3">
    <location>
        <begin position="30"/>
        <end position="315"/>
    </location>
</feature>
<name>A0A182VFN6_ANOME</name>
<proteinExistence type="predicted"/>
<evidence type="ECO:0000256" key="3">
    <source>
        <dbReference type="SAM" id="SignalP"/>
    </source>
</evidence>
<reference evidence="4" key="1">
    <citation type="submission" date="2020-05" db="UniProtKB">
        <authorList>
            <consortium name="EnsemblMetazoa"/>
        </authorList>
    </citation>
    <scope>IDENTIFICATION</scope>
    <source>
        <strain evidence="4">MAF</strain>
    </source>
</reference>
<keyword evidence="3" id="KW-0732">Signal</keyword>
<protein>
    <submittedName>
        <fullName evidence="4">Uncharacterized protein</fullName>
    </submittedName>
</protein>
<organism evidence="4 5">
    <name type="scientific">Anopheles merus</name>
    <name type="common">Mosquito</name>
    <dbReference type="NCBI Taxonomy" id="30066"/>
    <lineage>
        <taxon>Eukaryota</taxon>
        <taxon>Metazoa</taxon>
        <taxon>Ecdysozoa</taxon>
        <taxon>Arthropoda</taxon>
        <taxon>Hexapoda</taxon>
        <taxon>Insecta</taxon>
        <taxon>Pterygota</taxon>
        <taxon>Neoptera</taxon>
        <taxon>Endopterygota</taxon>
        <taxon>Diptera</taxon>
        <taxon>Nematocera</taxon>
        <taxon>Culicoidea</taxon>
        <taxon>Culicidae</taxon>
        <taxon>Anophelinae</taxon>
        <taxon>Anopheles</taxon>
    </lineage>
</organism>
<feature type="region of interest" description="Disordered" evidence="2">
    <location>
        <begin position="61"/>
        <end position="93"/>
    </location>
</feature>
<sequence>MGFTRSPTAALLLLVLAGLAILAVTPVQSQQQGGRRPTPPPPPKCTLSADELDALITQVEDIEREPSEGDNADYEDSEEPEQESAATAPQLNPGCARELRRLRHSIDHLQKSYHDLKQNTVDISEQQYRYMQNHYTARKRELNAQLELLSQRANAQHRSQLMELKRKIAAMEKQLNQSVTQLAEERQQNMARRLQLVALNVRNNKIPAALTNFEKLANYTSEPYGAIVQNVFQTGSSNMNAWALLSFLRNVDLSRQPIAGYEALVDALIARDALRGPEALELLKQLQCLILVRDGKQQPRTIALLKKFKANTVYI</sequence>
<dbReference type="AlphaFoldDB" id="A0A182VFN6"/>
<dbReference type="EnsemblMetazoa" id="AMEM014185-RA">
    <property type="protein sequence ID" value="AMEM014185-PA"/>
    <property type="gene ID" value="AMEM014185"/>
</dbReference>
<keyword evidence="1" id="KW-0175">Coiled coil</keyword>
<evidence type="ECO:0000313" key="5">
    <source>
        <dbReference type="Proteomes" id="UP000075903"/>
    </source>
</evidence>
<keyword evidence="5" id="KW-1185">Reference proteome</keyword>
<evidence type="ECO:0000256" key="1">
    <source>
        <dbReference type="SAM" id="Coils"/>
    </source>
</evidence>
<feature type="coiled-coil region" evidence="1">
    <location>
        <begin position="99"/>
        <end position="188"/>
    </location>
</feature>
<feature type="compositionally biased region" description="Acidic residues" evidence="2">
    <location>
        <begin position="61"/>
        <end position="82"/>
    </location>
</feature>
<evidence type="ECO:0000313" key="4">
    <source>
        <dbReference type="EnsemblMetazoa" id="AMEM014185-PA"/>
    </source>
</evidence>
<dbReference type="VEuPathDB" id="VectorBase:AMEM014185"/>
<dbReference type="Proteomes" id="UP000075903">
    <property type="component" value="Unassembled WGS sequence"/>
</dbReference>
<feature type="signal peptide" evidence="3">
    <location>
        <begin position="1"/>
        <end position="29"/>
    </location>
</feature>
<evidence type="ECO:0000256" key="2">
    <source>
        <dbReference type="SAM" id="MobiDB-lite"/>
    </source>
</evidence>
<feature type="region of interest" description="Disordered" evidence="2">
    <location>
        <begin position="27"/>
        <end position="48"/>
    </location>
</feature>
<accession>A0A182VFN6</accession>